<dbReference type="NCBIfam" id="TIGR01930">
    <property type="entry name" value="AcCoA-C-Actrans"/>
    <property type="match status" value="1"/>
</dbReference>
<evidence type="ECO:0000256" key="1">
    <source>
        <dbReference type="ARBA" id="ARBA00010982"/>
    </source>
</evidence>
<dbReference type="InterPro" id="IPR020616">
    <property type="entry name" value="Thiolase_N"/>
</dbReference>
<dbReference type="InterPro" id="IPR002155">
    <property type="entry name" value="Thiolase"/>
</dbReference>
<comment type="caution">
    <text evidence="7">The sequence shown here is derived from an EMBL/GenBank/DDBJ whole genome shotgun (WGS) entry which is preliminary data.</text>
</comment>
<evidence type="ECO:0000313" key="8">
    <source>
        <dbReference type="Proteomes" id="UP000443582"/>
    </source>
</evidence>
<dbReference type="SUPFAM" id="SSF53901">
    <property type="entry name" value="Thiolase-like"/>
    <property type="match status" value="2"/>
</dbReference>
<keyword evidence="2 4" id="KW-0808">Transferase</keyword>
<dbReference type="Pfam" id="PF02803">
    <property type="entry name" value="Thiolase_C"/>
    <property type="match status" value="1"/>
</dbReference>
<organism evidence="7 8">
    <name type="scientific">Halobacteriovorax vibrionivorans</name>
    <dbReference type="NCBI Taxonomy" id="2152716"/>
    <lineage>
        <taxon>Bacteria</taxon>
        <taxon>Pseudomonadati</taxon>
        <taxon>Bdellovibrionota</taxon>
        <taxon>Bacteriovoracia</taxon>
        <taxon>Bacteriovoracales</taxon>
        <taxon>Halobacteriovoraceae</taxon>
        <taxon>Halobacteriovorax</taxon>
    </lineage>
</organism>
<feature type="domain" description="Thiolase N-terminal" evidence="5">
    <location>
        <begin position="4"/>
        <end position="281"/>
    </location>
</feature>
<dbReference type="CDD" id="cd00751">
    <property type="entry name" value="thiolase"/>
    <property type="match status" value="1"/>
</dbReference>
<evidence type="ECO:0000256" key="4">
    <source>
        <dbReference type="RuleBase" id="RU003557"/>
    </source>
</evidence>
<evidence type="ECO:0000256" key="2">
    <source>
        <dbReference type="ARBA" id="ARBA00022679"/>
    </source>
</evidence>
<reference evidence="8" key="1">
    <citation type="journal article" date="2019" name="Int. J. Syst. Evol. Microbiol.">
        <title>Halobacteriovorax valvorus sp. nov., a novel prokaryotic predator isolated from coastal seawater of China.</title>
        <authorList>
            <person name="Chen M.-X."/>
        </authorList>
    </citation>
    <scope>NUCLEOTIDE SEQUENCE [LARGE SCALE GENOMIC DNA]</scope>
    <source>
        <strain evidence="8">BL9</strain>
    </source>
</reference>
<keyword evidence="3 4" id="KW-0012">Acyltransferase</keyword>
<name>A0ABY0IH98_9BACT</name>
<proteinExistence type="inferred from homology"/>
<dbReference type="InterPro" id="IPR020617">
    <property type="entry name" value="Thiolase_C"/>
</dbReference>
<dbReference type="Proteomes" id="UP000443582">
    <property type="component" value="Unassembled WGS sequence"/>
</dbReference>
<feature type="domain" description="Thiolase C-terminal" evidence="6">
    <location>
        <begin position="289"/>
        <end position="425"/>
    </location>
</feature>
<dbReference type="InterPro" id="IPR020613">
    <property type="entry name" value="Thiolase_CS"/>
</dbReference>
<dbReference type="PROSITE" id="PS00099">
    <property type="entry name" value="THIOLASE_3"/>
    <property type="match status" value="1"/>
</dbReference>
<dbReference type="InterPro" id="IPR016039">
    <property type="entry name" value="Thiolase-like"/>
</dbReference>
<evidence type="ECO:0000256" key="3">
    <source>
        <dbReference type="ARBA" id="ARBA00023315"/>
    </source>
</evidence>
<sequence length="429" mass="46271">MKPVYIVEAVRTPQAKSGTIIKDIQAPYLGAYLVRHIMDGTSIEDDAVDEVIFGNTGTPAKYPNIGRVIALEAGLHKKTSGYSVHRNCASGLEAASQGFLKVASGRSEIVVAGGVESMSNMPLIYGKQMTELFAKLMKAKTTGDKLKVLSSFKPAYLSPIVAIEQGLTDPFCGLNMGQTAELLARELGITREQQDEYANESHHKAIKAIEEGRFADEIVPLIYGAKLDKLLMNDHGPRKESSVEGLAKMKPYFDRKSGTVTVGNSCPITDGGSAILFCSEEAVKKYNLEPMARVVDYHFHGLEPERMGMGPLLAMDGVFRRTGLTLEQMDLVEINEAFAAQIIAVKKAFTDQKVADKFGVDKLWGEIPDEKLNVNGGAIALGHPVGSTGSRLVVTLAHELKKRKAGYGIASLCIGGGQGGAMIIENLQK</sequence>
<dbReference type="Gene3D" id="3.40.47.10">
    <property type="match status" value="1"/>
</dbReference>
<dbReference type="PANTHER" id="PTHR18919">
    <property type="entry name" value="ACETYL-COA C-ACYLTRANSFERASE"/>
    <property type="match status" value="1"/>
</dbReference>
<dbReference type="EMBL" id="QDKL01000003">
    <property type="protein sequence ID" value="RZF20707.1"/>
    <property type="molecule type" value="Genomic_DNA"/>
</dbReference>
<dbReference type="PANTHER" id="PTHR18919:SF107">
    <property type="entry name" value="ACETYL-COA ACETYLTRANSFERASE, CYTOSOLIC"/>
    <property type="match status" value="1"/>
</dbReference>
<dbReference type="InterPro" id="IPR020610">
    <property type="entry name" value="Thiolase_AS"/>
</dbReference>
<dbReference type="PROSITE" id="PS00737">
    <property type="entry name" value="THIOLASE_2"/>
    <property type="match status" value="1"/>
</dbReference>
<evidence type="ECO:0000313" key="7">
    <source>
        <dbReference type="EMBL" id="RZF20707.1"/>
    </source>
</evidence>
<protein>
    <submittedName>
        <fullName evidence="7">Thiolase family protein</fullName>
    </submittedName>
</protein>
<gene>
    <name evidence="7" type="ORF">DAY19_12030</name>
</gene>
<dbReference type="RefSeq" id="WP_115362799.1">
    <property type="nucleotide sequence ID" value="NZ_QDKL01000003.1"/>
</dbReference>
<dbReference type="Pfam" id="PF00108">
    <property type="entry name" value="Thiolase_N"/>
    <property type="match status" value="1"/>
</dbReference>
<comment type="similarity">
    <text evidence="1 4">Belongs to the thiolase-like superfamily. Thiolase family.</text>
</comment>
<evidence type="ECO:0000259" key="5">
    <source>
        <dbReference type="Pfam" id="PF00108"/>
    </source>
</evidence>
<keyword evidence="8" id="KW-1185">Reference proteome</keyword>
<evidence type="ECO:0000259" key="6">
    <source>
        <dbReference type="Pfam" id="PF02803"/>
    </source>
</evidence>
<dbReference type="PIRSF" id="PIRSF000429">
    <property type="entry name" value="Ac-CoA_Ac_transf"/>
    <property type="match status" value="1"/>
</dbReference>
<accession>A0ABY0IH98</accession>